<dbReference type="SMART" id="SM00490">
    <property type="entry name" value="HELICc"/>
    <property type="match status" value="1"/>
</dbReference>
<feature type="domain" description="Helicase ATP-binding" evidence="4">
    <location>
        <begin position="275"/>
        <end position="458"/>
    </location>
</feature>
<dbReference type="GO" id="GO:0005634">
    <property type="term" value="C:nucleus"/>
    <property type="evidence" value="ECO:0007669"/>
    <property type="project" value="TreeGrafter"/>
</dbReference>
<dbReference type="InterPro" id="IPR018973">
    <property type="entry name" value="MZB"/>
</dbReference>
<keyword evidence="1" id="KW-0547">Nucleotide-binding</keyword>
<dbReference type="PANTHER" id="PTHR47957">
    <property type="entry name" value="ATP-DEPENDENT HELICASE HRQ1"/>
    <property type="match status" value="1"/>
</dbReference>
<accession>A0AAD5K0X5</accession>
<dbReference type="CDD" id="cd18797">
    <property type="entry name" value="SF2_C_Hrq"/>
    <property type="match status" value="1"/>
</dbReference>
<dbReference type="AlphaFoldDB" id="A0AAD5K0X5"/>
<evidence type="ECO:0000256" key="2">
    <source>
        <dbReference type="ARBA" id="ARBA00022840"/>
    </source>
</evidence>
<keyword evidence="6" id="KW-0378">Hydrolase</keyword>
<evidence type="ECO:0000256" key="1">
    <source>
        <dbReference type="ARBA" id="ARBA00022741"/>
    </source>
</evidence>
<dbReference type="Proteomes" id="UP001209540">
    <property type="component" value="Unassembled WGS sequence"/>
</dbReference>
<feature type="domain" description="Helicase C-terminal" evidence="5">
    <location>
        <begin position="497"/>
        <end position="651"/>
    </location>
</feature>
<dbReference type="Pfam" id="PF09369">
    <property type="entry name" value="MZB"/>
    <property type="match status" value="1"/>
</dbReference>
<keyword evidence="7" id="KW-1185">Reference proteome</keyword>
<protein>
    <submittedName>
        <fullName evidence="6">P-loop containing nucleoside triphosphate hydrolase protein</fullName>
    </submittedName>
</protein>
<dbReference type="InterPro" id="IPR055227">
    <property type="entry name" value="HRQ1_WHD"/>
</dbReference>
<dbReference type="Pfam" id="PF22982">
    <property type="entry name" value="WHD_HRQ1"/>
    <property type="match status" value="1"/>
</dbReference>
<dbReference type="CDD" id="cd17923">
    <property type="entry name" value="DEXHc_Hrq1-like"/>
    <property type="match status" value="1"/>
</dbReference>
<dbReference type="Pfam" id="PF00270">
    <property type="entry name" value="DEAD"/>
    <property type="match status" value="1"/>
</dbReference>
<dbReference type="SUPFAM" id="SSF52540">
    <property type="entry name" value="P-loop containing nucleoside triphosphate hydrolases"/>
    <property type="match status" value="1"/>
</dbReference>
<dbReference type="GO" id="GO:0003676">
    <property type="term" value="F:nucleic acid binding"/>
    <property type="evidence" value="ECO:0007669"/>
    <property type="project" value="InterPro"/>
</dbReference>
<dbReference type="InterPro" id="IPR011545">
    <property type="entry name" value="DEAD/DEAH_box_helicase_dom"/>
</dbReference>
<dbReference type="GO" id="GO:0005524">
    <property type="term" value="F:ATP binding"/>
    <property type="evidence" value="ECO:0007669"/>
    <property type="project" value="UniProtKB-KW"/>
</dbReference>
<evidence type="ECO:0000313" key="7">
    <source>
        <dbReference type="Proteomes" id="UP001209540"/>
    </source>
</evidence>
<comment type="caution">
    <text evidence="6">The sequence shown here is derived from an EMBL/GenBank/DDBJ whole genome shotgun (WGS) entry which is preliminary data.</text>
</comment>
<dbReference type="InterPro" id="IPR014001">
    <property type="entry name" value="Helicase_ATP-bd"/>
</dbReference>
<dbReference type="Pfam" id="PF00271">
    <property type="entry name" value="Helicase_C"/>
    <property type="match status" value="1"/>
</dbReference>
<proteinExistence type="predicted"/>
<dbReference type="SMART" id="SM00487">
    <property type="entry name" value="DEXDc"/>
    <property type="match status" value="1"/>
</dbReference>
<evidence type="ECO:0000256" key="3">
    <source>
        <dbReference type="SAM" id="MobiDB-lite"/>
    </source>
</evidence>
<reference evidence="6" key="1">
    <citation type="journal article" date="2022" name="IScience">
        <title>Evolution of zygomycete secretomes and the origins of terrestrial fungal ecologies.</title>
        <authorList>
            <person name="Chang Y."/>
            <person name="Wang Y."/>
            <person name="Mondo S."/>
            <person name="Ahrendt S."/>
            <person name="Andreopoulos W."/>
            <person name="Barry K."/>
            <person name="Beard J."/>
            <person name="Benny G.L."/>
            <person name="Blankenship S."/>
            <person name="Bonito G."/>
            <person name="Cuomo C."/>
            <person name="Desiro A."/>
            <person name="Gervers K.A."/>
            <person name="Hundley H."/>
            <person name="Kuo A."/>
            <person name="LaButti K."/>
            <person name="Lang B.F."/>
            <person name="Lipzen A."/>
            <person name="O'Donnell K."/>
            <person name="Pangilinan J."/>
            <person name="Reynolds N."/>
            <person name="Sandor L."/>
            <person name="Smith M.E."/>
            <person name="Tsang A."/>
            <person name="Grigoriev I.V."/>
            <person name="Stajich J.E."/>
            <person name="Spatafora J.W."/>
        </authorList>
    </citation>
    <scope>NUCLEOTIDE SEQUENCE</scope>
    <source>
        <strain evidence="6">RSA 2281</strain>
    </source>
</reference>
<dbReference type="EMBL" id="JAIXMP010000037">
    <property type="protein sequence ID" value="KAI9248872.1"/>
    <property type="molecule type" value="Genomic_DNA"/>
</dbReference>
<dbReference type="InterPro" id="IPR027417">
    <property type="entry name" value="P-loop_NTPase"/>
</dbReference>
<dbReference type="GO" id="GO:0006289">
    <property type="term" value="P:nucleotide-excision repair"/>
    <property type="evidence" value="ECO:0007669"/>
    <property type="project" value="TreeGrafter"/>
</dbReference>
<dbReference type="InterPro" id="IPR001650">
    <property type="entry name" value="Helicase_C-like"/>
</dbReference>
<dbReference type="PROSITE" id="PS51194">
    <property type="entry name" value="HELICASE_CTER"/>
    <property type="match status" value="1"/>
</dbReference>
<evidence type="ECO:0000313" key="6">
    <source>
        <dbReference type="EMBL" id="KAI9248872.1"/>
    </source>
</evidence>
<dbReference type="GO" id="GO:0016787">
    <property type="term" value="F:hydrolase activity"/>
    <property type="evidence" value="ECO:0007669"/>
    <property type="project" value="UniProtKB-KW"/>
</dbReference>
<feature type="region of interest" description="Disordered" evidence="3">
    <location>
        <begin position="1"/>
        <end position="24"/>
    </location>
</feature>
<dbReference type="Gene3D" id="3.40.50.300">
    <property type="entry name" value="P-loop containing nucleotide triphosphate hydrolases"/>
    <property type="match status" value="2"/>
</dbReference>
<name>A0AAD5K0X5_9FUNG</name>
<evidence type="ECO:0000259" key="4">
    <source>
        <dbReference type="PROSITE" id="PS51192"/>
    </source>
</evidence>
<feature type="region of interest" description="Disordered" evidence="3">
    <location>
        <begin position="185"/>
        <end position="207"/>
    </location>
</feature>
<evidence type="ECO:0000259" key="5">
    <source>
        <dbReference type="PROSITE" id="PS51194"/>
    </source>
</evidence>
<keyword evidence="2" id="KW-0067">ATP-binding</keyword>
<dbReference type="GO" id="GO:0036297">
    <property type="term" value="P:interstrand cross-link repair"/>
    <property type="evidence" value="ECO:0007669"/>
    <property type="project" value="TreeGrafter"/>
</dbReference>
<reference evidence="6" key="2">
    <citation type="submission" date="2023-02" db="EMBL/GenBank/DDBJ databases">
        <authorList>
            <consortium name="DOE Joint Genome Institute"/>
            <person name="Mondo S.J."/>
            <person name="Chang Y."/>
            <person name="Wang Y."/>
            <person name="Ahrendt S."/>
            <person name="Andreopoulos W."/>
            <person name="Barry K."/>
            <person name="Beard J."/>
            <person name="Benny G.L."/>
            <person name="Blankenship S."/>
            <person name="Bonito G."/>
            <person name="Cuomo C."/>
            <person name="Desiro A."/>
            <person name="Gervers K.A."/>
            <person name="Hundley H."/>
            <person name="Kuo A."/>
            <person name="LaButti K."/>
            <person name="Lang B.F."/>
            <person name="Lipzen A."/>
            <person name="O'Donnell K."/>
            <person name="Pangilinan J."/>
            <person name="Reynolds N."/>
            <person name="Sandor L."/>
            <person name="Smith M.W."/>
            <person name="Tsang A."/>
            <person name="Grigoriev I.V."/>
            <person name="Stajich J.E."/>
            <person name="Spatafora J.W."/>
        </authorList>
    </citation>
    <scope>NUCLEOTIDE SEQUENCE</scope>
    <source>
        <strain evidence="6">RSA 2281</strain>
    </source>
</reference>
<dbReference type="GO" id="GO:0043138">
    <property type="term" value="F:3'-5' DNA helicase activity"/>
    <property type="evidence" value="ECO:0007669"/>
    <property type="project" value="TreeGrafter"/>
</dbReference>
<sequence>MSTIKRKQEQPTTKTKKTKKQQVEKLPPKLERLQCVFSGLNTFCAFCDARLLTVLTWSRIQSAVPNVTMDDLAAINVILPDFIAFTLDESDNNATTEWIIQFGKLISKRVARQKQSEALQNKGDAWEYPTKKLDMKPDQIKKTVDTRNHRFQQGLNKFILACRKKGLDPETHLVNELKQYLPQPPENAHQQQVDPGQQPEDENLSQERSMHEMIHQMQVQKFYLGQLVNGACHRTFPEKMARFGELDPPIAKEISQALERKGITQLYTHQTEAIRELRNKNQHVIVATSTASGKSLIYQIPVLEKLLEDKSSRAMYIFPTKALAQDQMRALQEFIQSCPKLSNIKIATFDGDTPSDQRMHIRSTANVIFTNPDMLHHSILPNAKQWQWFLLSLKFVVVDELHIYNGLFGTNVAFIMRRLRRLCHHFGNDLIQFISCSATIRHPDQHMKLVFGVDNVKLIDEDGAPSGKKEFVVWNPPLLKPSDPHSDRRGAVAEGADILEYLLSHNIRTIAFCKVRKTCEMLMKHLRESLEKQNKLDMLKKVMSYRGGYMPHERRKIERQMFSGELLGVIATNALELGVDIGSLDAVLMVGMPWSASAMWQQSGRAGRRNADSLSMVITDQNPMDQYYAHHPTELFEKPLDEIHFEIEENVLVLENHLQCAAEELPIDTEKDQVYFGPRIKEICEQYFVSIGNQQYRPHPRFRPYPAQFVNIRNITEEIYTVIDVTSNRNIVLEEIEASRAAFEIYEGAIFIHQGKPYLVEELNVEKRYAKVHLTRVNWTTRQRDYTNVNVLTTSMAKPIGSPKNRRNTVGYGKVQIETVVFGYYKLDKSSRIIDSLEVYMDPVVRESTGIWADVNSTALAKLEDLGIDKMASIHAAAHVLISLLPSFTSSTTVDVRTECKSPHATRSRPPRIALYETQPNGIVRQAYQFFRDLVIMSVDQIQHCECEDGCPSCVHLASCSEHNILCSKPGALIILRSLLEMDIQEIGKNDDVISDKNDSSSKAVT</sequence>
<gene>
    <name evidence="6" type="ORF">BDA99DRAFT_227341</name>
</gene>
<dbReference type="PANTHER" id="PTHR47957:SF3">
    <property type="entry name" value="ATP-DEPENDENT HELICASE HRQ1"/>
    <property type="match status" value="1"/>
</dbReference>
<organism evidence="6 7">
    <name type="scientific">Phascolomyces articulosus</name>
    <dbReference type="NCBI Taxonomy" id="60185"/>
    <lineage>
        <taxon>Eukaryota</taxon>
        <taxon>Fungi</taxon>
        <taxon>Fungi incertae sedis</taxon>
        <taxon>Mucoromycota</taxon>
        <taxon>Mucoromycotina</taxon>
        <taxon>Mucoromycetes</taxon>
        <taxon>Mucorales</taxon>
        <taxon>Lichtheimiaceae</taxon>
        <taxon>Phascolomyces</taxon>
    </lineage>
</organism>
<dbReference type="PROSITE" id="PS51192">
    <property type="entry name" value="HELICASE_ATP_BIND_1"/>
    <property type="match status" value="1"/>
</dbReference>